<evidence type="ECO:0000259" key="8">
    <source>
        <dbReference type="PROSITE" id="PS50928"/>
    </source>
</evidence>
<evidence type="ECO:0000256" key="4">
    <source>
        <dbReference type="ARBA" id="ARBA00022692"/>
    </source>
</evidence>
<protein>
    <submittedName>
        <fullName evidence="9">Peptide/nickel transport system permease protein</fullName>
    </submittedName>
</protein>
<proteinExistence type="inferred from homology"/>
<dbReference type="SUPFAM" id="SSF161098">
    <property type="entry name" value="MetI-like"/>
    <property type="match status" value="1"/>
</dbReference>
<feature type="transmembrane region" description="Helical" evidence="7">
    <location>
        <begin position="134"/>
        <end position="160"/>
    </location>
</feature>
<sequence>MDKRKTVGRLLTLWVILTLNFALPRLMPGDPFLHMSGESGDVFTTYTREQADYYRHYYGLDEPLIRQYGHYWWGMIKGDLGYSYAFKQPVSEMILRRLPWTLLITTGALLLSLAAGTLLGAWSAWKGSRWQDSLFYTGFMVISEIPAFLVGLALLVTLAAGKNWFPLSGAKTHFMVYENWWQQMGDIGRHAVLPILTLGLTRTGGIYLLVRNSLRTVLTKDYIRTAKAKGLRHRILMVHHALRNAMIPLVTRVAMQLGTLMGGAVLAENVFQYPGLGTLMSRAVTARDFPLLQGVFLVMTLGVLSANWLADWLYQQVDPRLKKNHARRQKGGVS</sequence>
<dbReference type="Pfam" id="PF00528">
    <property type="entry name" value="BPD_transp_1"/>
    <property type="match status" value="1"/>
</dbReference>
<organism evidence="9 10">
    <name type="scientific">Anoxynatronum buryatiense</name>
    <dbReference type="NCBI Taxonomy" id="489973"/>
    <lineage>
        <taxon>Bacteria</taxon>
        <taxon>Bacillati</taxon>
        <taxon>Bacillota</taxon>
        <taxon>Clostridia</taxon>
        <taxon>Eubacteriales</taxon>
        <taxon>Clostridiaceae</taxon>
        <taxon>Anoxynatronum</taxon>
    </lineage>
</organism>
<keyword evidence="3" id="KW-1003">Cell membrane</keyword>
<keyword evidence="2 7" id="KW-0813">Transport</keyword>
<dbReference type="GO" id="GO:0055085">
    <property type="term" value="P:transmembrane transport"/>
    <property type="evidence" value="ECO:0007669"/>
    <property type="project" value="InterPro"/>
</dbReference>
<feature type="transmembrane region" description="Helical" evidence="7">
    <location>
        <begin position="191"/>
        <end position="210"/>
    </location>
</feature>
<dbReference type="PANTHER" id="PTHR43376:SF1">
    <property type="entry name" value="OLIGOPEPTIDE TRANSPORT SYSTEM PERMEASE PROTEIN"/>
    <property type="match status" value="1"/>
</dbReference>
<dbReference type="InterPro" id="IPR045621">
    <property type="entry name" value="BPD_transp_1_N"/>
</dbReference>
<name>A0AA45WT90_9CLOT</name>
<accession>A0AA45WT90</accession>
<evidence type="ECO:0000256" key="1">
    <source>
        <dbReference type="ARBA" id="ARBA00004651"/>
    </source>
</evidence>
<gene>
    <name evidence="9" type="ORF">SAMN06296020_101354</name>
</gene>
<evidence type="ECO:0000313" key="9">
    <source>
        <dbReference type="EMBL" id="SMP40252.1"/>
    </source>
</evidence>
<feature type="transmembrane region" description="Helical" evidence="7">
    <location>
        <begin position="291"/>
        <end position="314"/>
    </location>
</feature>
<comment type="subcellular location">
    <subcellularLocation>
        <location evidence="1 7">Cell membrane</location>
        <topology evidence="1 7">Multi-pass membrane protein</topology>
    </subcellularLocation>
</comment>
<dbReference type="InterPro" id="IPR000515">
    <property type="entry name" value="MetI-like"/>
</dbReference>
<comment type="caution">
    <text evidence="9">The sequence shown here is derived from an EMBL/GenBank/DDBJ whole genome shotgun (WGS) entry which is preliminary data.</text>
</comment>
<dbReference type="PANTHER" id="PTHR43376">
    <property type="entry name" value="OLIGOPEPTIDE TRANSPORT SYSTEM PERMEASE PROTEIN"/>
    <property type="match status" value="1"/>
</dbReference>
<dbReference type="Gene3D" id="1.10.3720.10">
    <property type="entry name" value="MetI-like"/>
    <property type="match status" value="1"/>
</dbReference>
<dbReference type="RefSeq" id="WP_283407703.1">
    <property type="nucleotide sequence ID" value="NZ_FXUF01000001.1"/>
</dbReference>
<dbReference type="AlphaFoldDB" id="A0AA45WT90"/>
<keyword evidence="5 7" id="KW-1133">Transmembrane helix</keyword>
<dbReference type="EMBL" id="FXUF01000001">
    <property type="protein sequence ID" value="SMP40252.1"/>
    <property type="molecule type" value="Genomic_DNA"/>
</dbReference>
<evidence type="ECO:0000256" key="6">
    <source>
        <dbReference type="ARBA" id="ARBA00023136"/>
    </source>
</evidence>
<keyword evidence="4 7" id="KW-0812">Transmembrane</keyword>
<dbReference type="InterPro" id="IPR035906">
    <property type="entry name" value="MetI-like_sf"/>
</dbReference>
<feature type="transmembrane region" description="Helical" evidence="7">
    <location>
        <begin position="100"/>
        <end position="122"/>
    </location>
</feature>
<dbReference type="PROSITE" id="PS50928">
    <property type="entry name" value="ABC_TM1"/>
    <property type="match status" value="1"/>
</dbReference>
<keyword evidence="6 7" id="KW-0472">Membrane</keyword>
<reference evidence="9" key="1">
    <citation type="submission" date="2017-05" db="EMBL/GenBank/DDBJ databases">
        <authorList>
            <person name="Varghese N."/>
            <person name="Submissions S."/>
        </authorList>
    </citation>
    <scope>NUCLEOTIDE SEQUENCE</scope>
    <source>
        <strain evidence="9">Su22</strain>
    </source>
</reference>
<feature type="transmembrane region" description="Helical" evidence="7">
    <location>
        <begin position="253"/>
        <end position="271"/>
    </location>
</feature>
<evidence type="ECO:0000256" key="2">
    <source>
        <dbReference type="ARBA" id="ARBA00022448"/>
    </source>
</evidence>
<dbReference type="GO" id="GO:0005886">
    <property type="term" value="C:plasma membrane"/>
    <property type="evidence" value="ECO:0007669"/>
    <property type="project" value="UniProtKB-SubCell"/>
</dbReference>
<feature type="domain" description="ABC transmembrane type-1" evidence="8">
    <location>
        <begin position="98"/>
        <end position="310"/>
    </location>
</feature>
<evidence type="ECO:0000256" key="3">
    <source>
        <dbReference type="ARBA" id="ARBA00022475"/>
    </source>
</evidence>
<dbReference type="Proteomes" id="UP001158066">
    <property type="component" value="Unassembled WGS sequence"/>
</dbReference>
<comment type="similarity">
    <text evidence="7">Belongs to the binding-protein-dependent transport system permease family.</text>
</comment>
<dbReference type="Pfam" id="PF19300">
    <property type="entry name" value="BPD_transp_1_N"/>
    <property type="match status" value="1"/>
</dbReference>
<evidence type="ECO:0000256" key="5">
    <source>
        <dbReference type="ARBA" id="ARBA00022989"/>
    </source>
</evidence>
<evidence type="ECO:0000256" key="7">
    <source>
        <dbReference type="RuleBase" id="RU363032"/>
    </source>
</evidence>
<keyword evidence="10" id="KW-1185">Reference proteome</keyword>
<evidence type="ECO:0000313" key="10">
    <source>
        <dbReference type="Proteomes" id="UP001158066"/>
    </source>
</evidence>
<dbReference type="CDD" id="cd06261">
    <property type="entry name" value="TM_PBP2"/>
    <property type="match status" value="1"/>
</dbReference>